<evidence type="ECO:0000259" key="2">
    <source>
        <dbReference type="Pfam" id="PF00188"/>
    </source>
</evidence>
<evidence type="ECO:0000313" key="4">
    <source>
        <dbReference type="Proteomes" id="UP000625735"/>
    </source>
</evidence>
<keyword evidence="4" id="KW-1185">Reference proteome</keyword>
<sequence>MKAKMFRALLPIAIMFTLVSCSTEDSAESSENLKVENYAYNDIELDMMARINDYRASVGLPELAPIDHISYKSGEHNDYMIENDVVGHYYFESRSNNIKQVLGAVRVSENLAYNYNTNNAALNAWLNSDGHKENIEGDYTHFGISIKINPANGRKYYTNIFMKR</sequence>
<dbReference type="InterPro" id="IPR035940">
    <property type="entry name" value="CAP_sf"/>
</dbReference>
<feature type="signal peptide" evidence="1">
    <location>
        <begin position="1"/>
        <end position="27"/>
    </location>
</feature>
<feature type="domain" description="SCP" evidence="2">
    <location>
        <begin position="49"/>
        <end position="158"/>
    </location>
</feature>
<proteinExistence type="predicted"/>
<feature type="chain" id="PRO_5037226537" description="SCP domain-containing protein" evidence="1">
    <location>
        <begin position="28"/>
        <end position="164"/>
    </location>
</feature>
<name>A0A916Y504_9FLAO</name>
<dbReference type="PANTHER" id="PTHR31157:SF1">
    <property type="entry name" value="SCP DOMAIN-CONTAINING PROTEIN"/>
    <property type="match status" value="1"/>
</dbReference>
<reference evidence="3" key="2">
    <citation type="submission" date="2020-09" db="EMBL/GenBank/DDBJ databases">
        <authorList>
            <person name="Sun Q."/>
            <person name="Zhou Y."/>
        </authorList>
    </citation>
    <scope>NUCLEOTIDE SEQUENCE</scope>
    <source>
        <strain evidence="3">CGMCC 1.12506</strain>
    </source>
</reference>
<gene>
    <name evidence="3" type="ORF">GCM10011343_22030</name>
</gene>
<dbReference type="Proteomes" id="UP000625735">
    <property type="component" value="Unassembled WGS sequence"/>
</dbReference>
<accession>A0A916Y504</accession>
<dbReference type="Gene3D" id="3.40.33.10">
    <property type="entry name" value="CAP"/>
    <property type="match status" value="1"/>
</dbReference>
<reference evidence="3" key="1">
    <citation type="journal article" date="2014" name="Int. J. Syst. Evol. Microbiol.">
        <title>Complete genome sequence of Corynebacterium casei LMG S-19264T (=DSM 44701T), isolated from a smear-ripened cheese.</title>
        <authorList>
            <consortium name="US DOE Joint Genome Institute (JGI-PGF)"/>
            <person name="Walter F."/>
            <person name="Albersmeier A."/>
            <person name="Kalinowski J."/>
            <person name="Ruckert C."/>
        </authorList>
    </citation>
    <scope>NUCLEOTIDE SEQUENCE</scope>
    <source>
        <strain evidence="3">CGMCC 1.12506</strain>
    </source>
</reference>
<dbReference type="CDD" id="cd05379">
    <property type="entry name" value="CAP_bacterial"/>
    <property type="match status" value="1"/>
</dbReference>
<keyword evidence="1" id="KW-0732">Signal</keyword>
<comment type="caution">
    <text evidence="3">The sequence shown here is derived from an EMBL/GenBank/DDBJ whole genome shotgun (WGS) entry which is preliminary data.</text>
</comment>
<dbReference type="SUPFAM" id="SSF55797">
    <property type="entry name" value="PR-1-like"/>
    <property type="match status" value="1"/>
</dbReference>
<protein>
    <recommendedName>
        <fullName evidence="2">SCP domain-containing protein</fullName>
    </recommendedName>
</protein>
<dbReference type="PANTHER" id="PTHR31157">
    <property type="entry name" value="SCP DOMAIN-CONTAINING PROTEIN"/>
    <property type="match status" value="1"/>
</dbReference>
<evidence type="ECO:0000256" key="1">
    <source>
        <dbReference type="SAM" id="SignalP"/>
    </source>
</evidence>
<dbReference type="AlphaFoldDB" id="A0A916Y504"/>
<dbReference type="Pfam" id="PF00188">
    <property type="entry name" value="CAP"/>
    <property type="match status" value="1"/>
</dbReference>
<evidence type="ECO:0000313" key="3">
    <source>
        <dbReference type="EMBL" id="GGD31451.1"/>
    </source>
</evidence>
<dbReference type="EMBL" id="BMFG01000008">
    <property type="protein sequence ID" value="GGD31451.1"/>
    <property type="molecule type" value="Genomic_DNA"/>
</dbReference>
<dbReference type="InterPro" id="IPR014044">
    <property type="entry name" value="CAP_dom"/>
</dbReference>
<dbReference type="PROSITE" id="PS51257">
    <property type="entry name" value="PROKAR_LIPOPROTEIN"/>
    <property type="match status" value="1"/>
</dbReference>
<dbReference type="RefSeq" id="WP_188362627.1">
    <property type="nucleotide sequence ID" value="NZ_BMFG01000008.1"/>
</dbReference>
<organism evidence="3 4">
    <name type="scientific">Flavobacterium orientale</name>
    <dbReference type="NCBI Taxonomy" id="1756020"/>
    <lineage>
        <taxon>Bacteria</taxon>
        <taxon>Pseudomonadati</taxon>
        <taxon>Bacteroidota</taxon>
        <taxon>Flavobacteriia</taxon>
        <taxon>Flavobacteriales</taxon>
        <taxon>Flavobacteriaceae</taxon>
        <taxon>Flavobacterium</taxon>
    </lineage>
</organism>